<feature type="transmembrane region" description="Helical" evidence="11">
    <location>
        <begin position="312"/>
        <end position="334"/>
    </location>
</feature>
<evidence type="ECO:0000256" key="8">
    <source>
        <dbReference type="ARBA" id="ARBA00023065"/>
    </source>
</evidence>
<sequence>MNTANSSSMRPVLVTLLCHLIWRLCQARWDAESRNCANDSSIIDIIINSDTSNKHRVPDSAGVTVFVEFWVQEISSVSELTSDFEMDMYINEMWLDPTLRFDSLNPCKHNITLTREIFDKLWTPNSCFMNSKMASIHDSPFRNIFLMVYSNGTVWTNYRVKVKGPCNMDLSSFPLDAQNCSLIYQSFNYNRDEVKMRWGKSKVLQSKQFSLPDFDLVGVTTAQETHISPAGVWDELYVTFTFQRRYIWYILQAYIPTYLTIFISWVSFTLGPYAIPARTMLGVNSLLAMIMMFGNIMRNLPRVSYVKAIDVWMLACMTFNFCSLLELAIIGYLTKNTSPNEQPKRQRLGAQSPQIPLVRHALRFTAADGQRQSTRFPTFGRKTCLHNCWSMLSPVYMAERIDTASCFAFPVLFSLFNIAYWSYYMKA</sequence>
<keyword evidence="3 11" id="KW-0813">Transport</keyword>
<evidence type="ECO:0000256" key="10">
    <source>
        <dbReference type="ARBA" id="ARBA00023303"/>
    </source>
</evidence>
<evidence type="ECO:0000256" key="6">
    <source>
        <dbReference type="ARBA" id="ARBA00022729"/>
    </source>
</evidence>
<evidence type="ECO:0008006" key="16">
    <source>
        <dbReference type="Google" id="ProtNLM"/>
    </source>
</evidence>
<feature type="domain" description="Neurotransmitter-gated ion-channel ligand-binding" evidence="12">
    <location>
        <begin position="53"/>
        <end position="245"/>
    </location>
</feature>
<accession>A0A085MDL4</accession>
<keyword evidence="15" id="KW-1185">Reference proteome</keyword>
<dbReference type="Pfam" id="PF02931">
    <property type="entry name" value="Neur_chan_LBD"/>
    <property type="match status" value="1"/>
</dbReference>
<evidence type="ECO:0000313" key="14">
    <source>
        <dbReference type="EMBL" id="KFD55310.1"/>
    </source>
</evidence>
<feature type="transmembrane region" description="Helical" evidence="11">
    <location>
        <begin position="401"/>
        <end position="423"/>
    </location>
</feature>
<keyword evidence="7 11" id="KW-1133">Transmembrane helix</keyword>
<dbReference type="CDD" id="cd18990">
    <property type="entry name" value="LGIC_ECD_GABAAR"/>
    <property type="match status" value="1"/>
</dbReference>
<feature type="transmembrane region" description="Helical" evidence="11">
    <location>
        <begin position="246"/>
        <end position="268"/>
    </location>
</feature>
<keyword evidence="8 11" id="KW-0406">Ion transport</keyword>
<evidence type="ECO:0000259" key="12">
    <source>
        <dbReference type="Pfam" id="PF02931"/>
    </source>
</evidence>
<dbReference type="InterPro" id="IPR036719">
    <property type="entry name" value="Neuro-gated_channel_TM_sf"/>
</dbReference>
<dbReference type="Pfam" id="PF02932">
    <property type="entry name" value="Neur_chan_memb"/>
    <property type="match status" value="1"/>
</dbReference>
<dbReference type="Proteomes" id="UP000030764">
    <property type="component" value="Unassembled WGS sequence"/>
</dbReference>
<keyword evidence="9 11" id="KW-0472">Membrane</keyword>
<evidence type="ECO:0000256" key="1">
    <source>
        <dbReference type="ARBA" id="ARBA00004141"/>
    </source>
</evidence>
<evidence type="ECO:0000313" key="15">
    <source>
        <dbReference type="Proteomes" id="UP000030764"/>
    </source>
</evidence>
<comment type="similarity">
    <text evidence="11">Belongs to the ligand-gated ion channel (TC 1.A.9) family.</text>
</comment>
<dbReference type="GO" id="GO:0005230">
    <property type="term" value="F:extracellular ligand-gated monoatomic ion channel activity"/>
    <property type="evidence" value="ECO:0007669"/>
    <property type="project" value="InterPro"/>
</dbReference>
<protein>
    <recommendedName>
        <fullName evidence="16">Ligand-gated ion channel 50</fullName>
    </recommendedName>
</protein>
<dbReference type="InterPro" id="IPR006028">
    <property type="entry name" value="GABAA/Glycine_rcpt"/>
</dbReference>
<evidence type="ECO:0000256" key="9">
    <source>
        <dbReference type="ARBA" id="ARBA00023136"/>
    </source>
</evidence>
<evidence type="ECO:0000259" key="13">
    <source>
        <dbReference type="Pfam" id="PF02932"/>
    </source>
</evidence>
<evidence type="ECO:0000256" key="4">
    <source>
        <dbReference type="ARBA" id="ARBA00022475"/>
    </source>
</evidence>
<gene>
    <name evidence="14" type="ORF">M513_03951</name>
</gene>
<dbReference type="InterPro" id="IPR006201">
    <property type="entry name" value="Neur_channel"/>
</dbReference>
<feature type="transmembrane region" description="Helical" evidence="11">
    <location>
        <begin position="280"/>
        <end position="300"/>
    </location>
</feature>
<feature type="domain" description="Neurotransmitter-gated ion-channel transmembrane" evidence="13">
    <location>
        <begin position="254"/>
        <end position="348"/>
    </location>
</feature>
<dbReference type="SUPFAM" id="SSF90112">
    <property type="entry name" value="Neurotransmitter-gated ion-channel transmembrane pore"/>
    <property type="match status" value="1"/>
</dbReference>
<dbReference type="Gene3D" id="1.20.58.390">
    <property type="entry name" value="Neurotransmitter-gated ion-channel transmembrane domain"/>
    <property type="match status" value="1"/>
</dbReference>
<keyword evidence="5 11" id="KW-0812">Transmembrane</keyword>
<dbReference type="InterPro" id="IPR006029">
    <property type="entry name" value="Neurotrans-gated_channel_TM"/>
</dbReference>
<dbReference type="OrthoDB" id="442503at2759"/>
<dbReference type="GO" id="GO:0004888">
    <property type="term" value="F:transmembrane signaling receptor activity"/>
    <property type="evidence" value="ECO:0007669"/>
    <property type="project" value="InterPro"/>
</dbReference>
<organism evidence="14 15">
    <name type="scientific">Trichuris suis</name>
    <name type="common">pig whipworm</name>
    <dbReference type="NCBI Taxonomy" id="68888"/>
    <lineage>
        <taxon>Eukaryota</taxon>
        <taxon>Metazoa</taxon>
        <taxon>Ecdysozoa</taxon>
        <taxon>Nematoda</taxon>
        <taxon>Enoplea</taxon>
        <taxon>Dorylaimia</taxon>
        <taxon>Trichinellida</taxon>
        <taxon>Trichuridae</taxon>
        <taxon>Trichuris</taxon>
    </lineage>
</organism>
<dbReference type="InterPro" id="IPR006202">
    <property type="entry name" value="Neur_chan_lig-bd"/>
</dbReference>
<keyword evidence="10 11" id="KW-0407">Ion channel</keyword>
<reference evidence="14 15" key="1">
    <citation type="journal article" date="2014" name="Nat. Genet.">
        <title>Genome and transcriptome of the porcine whipworm Trichuris suis.</title>
        <authorList>
            <person name="Jex A.R."/>
            <person name="Nejsum P."/>
            <person name="Schwarz E.M."/>
            <person name="Hu L."/>
            <person name="Young N.D."/>
            <person name="Hall R.S."/>
            <person name="Korhonen P.K."/>
            <person name="Liao S."/>
            <person name="Thamsborg S."/>
            <person name="Xia J."/>
            <person name="Xu P."/>
            <person name="Wang S."/>
            <person name="Scheerlinck J.P."/>
            <person name="Hofmann A."/>
            <person name="Sternberg P.W."/>
            <person name="Wang J."/>
            <person name="Gasser R.B."/>
        </authorList>
    </citation>
    <scope>NUCLEOTIDE SEQUENCE [LARGE SCALE GENOMIC DNA]</scope>
    <source>
        <strain evidence="14">DCEP-RM93M</strain>
    </source>
</reference>
<feature type="signal peptide" evidence="11">
    <location>
        <begin position="1"/>
        <end position="27"/>
    </location>
</feature>
<dbReference type="PRINTS" id="PR00252">
    <property type="entry name" value="NRIONCHANNEL"/>
</dbReference>
<dbReference type="SUPFAM" id="SSF63712">
    <property type="entry name" value="Nicotinic receptor ligand binding domain-like"/>
    <property type="match status" value="1"/>
</dbReference>
<comment type="subcellular location">
    <subcellularLocation>
        <location evidence="2">Cell membrane</location>
    </subcellularLocation>
    <subcellularLocation>
        <location evidence="1">Membrane</location>
        <topology evidence="1">Multi-pass membrane protein</topology>
    </subcellularLocation>
</comment>
<dbReference type="AlphaFoldDB" id="A0A085MDL4"/>
<dbReference type="PRINTS" id="PR00253">
    <property type="entry name" value="GABAARECEPTR"/>
</dbReference>
<dbReference type="GO" id="GO:0005886">
    <property type="term" value="C:plasma membrane"/>
    <property type="evidence" value="ECO:0007669"/>
    <property type="project" value="UniProtKB-SubCell"/>
</dbReference>
<dbReference type="CDD" id="cd19049">
    <property type="entry name" value="LGIC_TM_anion"/>
    <property type="match status" value="1"/>
</dbReference>
<keyword evidence="4" id="KW-1003">Cell membrane</keyword>
<dbReference type="EMBL" id="KL363201">
    <property type="protein sequence ID" value="KFD55310.1"/>
    <property type="molecule type" value="Genomic_DNA"/>
</dbReference>
<dbReference type="PROSITE" id="PS00236">
    <property type="entry name" value="NEUROTR_ION_CHANNEL"/>
    <property type="match status" value="1"/>
</dbReference>
<dbReference type="PANTHER" id="PTHR18945">
    <property type="entry name" value="NEUROTRANSMITTER GATED ION CHANNEL"/>
    <property type="match status" value="1"/>
</dbReference>
<evidence type="ECO:0000256" key="5">
    <source>
        <dbReference type="ARBA" id="ARBA00022692"/>
    </source>
</evidence>
<evidence type="ECO:0000256" key="11">
    <source>
        <dbReference type="RuleBase" id="RU000687"/>
    </source>
</evidence>
<keyword evidence="6 11" id="KW-0732">Signal</keyword>
<feature type="chain" id="PRO_5022269670" description="Ligand-gated ion channel 50" evidence="11">
    <location>
        <begin position="28"/>
        <end position="427"/>
    </location>
</feature>
<name>A0A085MDL4_9BILA</name>
<proteinExistence type="inferred from homology"/>
<evidence type="ECO:0000256" key="3">
    <source>
        <dbReference type="ARBA" id="ARBA00022448"/>
    </source>
</evidence>
<dbReference type="InterPro" id="IPR036734">
    <property type="entry name" value="Neur_chan_lig-bd_sf"/>
</dbReference>
<dbReference type="Gene3D" id="2.70.170.10">
    <property type="entry name" value="Neurotransmitter-gated ion-channel ligand-binding domain"/>
    <property type="match status" value="1"/>
</dbReference>
<evidence type="ECO:0000256" key="2">
    <source>
        <dbReference type="ARBA" id="ARBA00004236"/>
    </source>
</evidence>
<dbReference type="InterPro" id="IPR018000">
    <property type="entry name" value="Neurotransmitter_ion_chnl_CS"/>
</dbReference>
<dbReference type="InterPro" id="IPR038050">
    <property type="entry name" value="Neuro_actylchol_rec"/>
</dbReference>
<evidence type="ECO:0000256" key="7">
    <source>
        <dbReference type="ARBA" id="ARBA00022989"/>
    </source>
</evidence>